<organism evidence="2 3">
    <name type="scientific">Xanthomonas campestris pv. phaseoli</name>
    <dbReference type="NCBI Taxonomy" id="317013"/>
    <lineage>
        <taxon>Bacteria</taxon>
        <taxon>Pseudomonadati</taxon>
        <taxon>Pseudomonadota</taxon>
        <taxon>Gammaproteobacteria</taxon>
        <taxon>Lysobacterales</taxon>
        <taxon>Lysobacteraceae</taxon>
        <taxon>Xanthomonas</taxon>
    </lineage>
</organism>
<sequence>MTQAQGRAAVIETLAACRRSVVAGMDAAQTNRRHAGPDACFISSCASLSPSRSCLPAAAFFSPSAMSRQNPASRSPP</sequence>
<dbReference type="Proteomes" id="UP000234166">
    <property type="component" value="Unassembled WGS sequence"/>
</dbReference>
<gene>
    <name evidence="1" type="ORF">XAP6984_330055</name>
    <name evidence="2" type="ORF">XAP7430_280055</name>
</gene>
<accession>A0AB38DYS3</accession>
<dbReference type="EMBL" id="OCYS01000081">
    <property type="protein sequence ID" value="SON87129.1"/>
    <property type="molecule type" value="Genomic_DNA"/>
</dbReference>
<evidence type="ECO:0000313" key="2">
    <source>
        <dbReference type="EMBL" id="SON87129.1"/>
    </source>
</evidence>
<dbReference type="AlphaFoldDB" id="A0AB38DYS3"/>
<dbReference type="EMBL" id="OCYT01000088">
    <property type="protein sequence ID" value="SON79968.1"/>
    <property type="molecule type" value="Genomic_DNA"/>
</dbReference>
<keyword evidence="4" id="KW-1185">Reference proteome</keyword>
<evidence type="ECO:0000313" key="1">
    <source>
        <dbReference type="EMBL" id="SON79968.1"/>
    </source>
</evidence>
<reference evidence="3 4" key="1">
    <citation type="submission" date="2017-10" db="EMBL/GenBank/DDBJ databases">
        <authorList>
            <person name="Regsiter A."/>
            <person name="William W."/>
        </authorList>
    </citation>
    <scope>NUCLEOTIDE SEQUENCE [LARGE SCALE GENOMIC DNA]</scope>
    <source>
        <strain evidence="1 4">CFBP6984</strain>
        <strain evidence="2 3">CFBP7430</strain>
    </source>
</reference>
<proteinExistence type="predicted"/>
<evidence type="ECO:0000313" key="4">
    <source>
        <dbReference type="Proteomes" id="UP000234181"/>
    </source>
</evidence>
<protein>
    <submittedName>
        <fullName evidence="2">Uncharacterized protein</fullName>
    </submittedName>
</protein>
<comment type="caution">
    <text evidence="2">The sequence shown here is derived from an EMBL/GenBank/DDBJ whole genome shotgun (WGS) entry which is preliminary data.</text>
</comment>
<dbReference type="Proteomes" id="UP000234181">
    <property type="component" value="Unassembled WGS sequence"/>
</dbReference>
<evidence type="ECO:0000313" key="3">
    <source>
        <dbReference type="Proteomes" id="UP000234166"/>
    </source>
</evidence>
<name>A0AB38DYS3_XANCH</name>